<dbReference type="EMBL" id="QBMN01000124">
    <property type="protein sequence ID" value="PZO37336.1"/>
    <property type="molecule type" value="Genomic_DNA"/>
</dbReference>
<evidence type="ECO:0000259" key="1">
    <source>
        <dbReference type="Pfam" id="PF14213"/>
    </source>
</evidence>
<protein>
    <submittedName>
        <fullName evidence="2">ArsR family transcriptional regulator</fullName>
    </submittedName>
</protein>
<dbReference type="Gene3D" id="1.10.10.10">
    <property type="entry name" value="Winged helix-like DNA-binding domain superfamily/Winged helix DNA-binding domain"/>
    <property type="match status" value="1"/>
</dbReference>
<dbReference type="InterPro" id="IPR036890">
    <property type="entry name" value="HATPase_C_sf"/>
</dbReference>
<reference evidence="2 3" key="2">
    <citation type="submission" date="2018-06" db="EMBL/GenBank/DDBJ databases">
        <title>Metagenomic assembly of (sub)arctic Cyanobacteria and their associated microbiome from non-axenic cultures.</title>
        <authorList>
            <person name="Baurain D."/>
        </authorList>
    </citation>
    <scope>NUCLEOTIDE SEQUENCE [LARGE SCALE GENOMIC DNA]</scope>
    <source>
        <strain evidence="2">ULC041bin1</strain>
    </source>
</reference>
<dbReference type="Proteomes" id="UP000249081">
    <property type="component" value="Unassembled WGS sequence"/>
</dbReference>
<organism evidence="2 3">
    <name type="scientific">Shackletoniella antarctica</name>
    <dbReference type="NCBI Taxonomy" id="268115"/>
    <lineage>
        <taxon>Bacteria</taxon>
        <taxon>Bacillati</taxon>
        <taxon>Cyanobacteriota</taxon>
        <taxon>Cyanophyceae</taxon>
        <taxon>Oculatellales</taxon>
        <taxon>Oculatellaceae</taxon>
        <taxon>Shackletoniella</taxon>
    </lineage>
</organism>
<feature type="domain" description="DUF4325" evidence="1">
    <location>
        <begin position="278"/>
        <end position="330"/>
    </location>
</feature>
<dbReference type="SUPFAM" id="SSF55874">
    <property type="entry name" value="ATPase domain of HSP90 chaperone/DNA topoisomerase II/histidine kinase"/>
    <property type="match status" value="1"/>
</dbReference>
<proteinExistence type="predicted"/>
<evidence type="ECO:0000313" key="3">
    <source>
        <dbReference type="Proteomes" id="UP000249081"/>
    </source>
</evidence>
<accession>A0A2W4VYD3</accession>
<reference evidence="3" key="1">
    <citation type="submission" date="2018-04" db="EMBL/GenBank/DDBJ databases">
        <authorList>
            <person name="Cornet L."/>
        </authorList>
    </citation>
    <scope>NUCLEOTIDE SEQUENCE [LARGE SCALE GENOMIC DNA]</scope>
</reference>
<name>A0A2W4VYD3_9CYAN</name>
<dbReference type="Pfam" id="PF14213">
    <property type="entry name" value="DUF4325"/>
    <property type="match status" value="1"/>
</dbReference>
<comment type="caution">
    <text evidence="2">The sequence shown here is derived from an EMBL/GenBank/DDBJ whole genome shotgun (WGS) entry which is preliminary data.</text>
</comment>
<dbReference type="InterPro" id="IPR036388">
    <property type="entry name" value="WH-like_DNA-bd_sf"/>
</dbReference>
<dbReference type="InterPro" id="IPR025474">
    <property type="entry name" value="DUF4325"/>
</dbReference>
<dbReference type="Gene3D" id="3.30.565.10">
    <property type="entry name" value="Histidine kinase-like ATPase, C-terminal domain"/>
    <property type="match status" value="1"/>
</dbReference>
<sequence length="344" mass="39379">MSKVRRRGEQIRQFILENVGKHPKDVANLASQEFGITRQAVNKHIQRLVKQNSLAAKGSTRSRSYNLHPLDKWMQTYDLNSKLEEDIVWDCDIRPLVADLPDNVRDIWLYGFSEMLNNAIDHSSGKEVVVQLERTAIDTEIIISDDGEGIFKKIQREIQLHDERHAVLELAKGKLTTDPDRHSGQGIFFASRMFDEFAILSGIVYFSHEFNKAEDWILERDGFQSGTTVFMKLNNNTSRTAKQIFDNFSSGDDYAFTKTVVPVRLAQYGDERLVSRSQAKRLLVRVDKFRVVVFDFSGVEAIGQAFADEVFRVFKKQHPEMQIMSLNASKNVAQMISRAESPDT</sequence>
<gene>
    <name evidence="2" type="ORF">DCF17_16045</name>
</gene>
<dbReference type="AlphaFoldDB" id="A0A2W4VYD3"/>
<evidence type="ECO:0000313" key="2">
    <source>
        <dbReference type="EMBL" id="PZO37336.1"/>
    </source>
</evidence>